<dbReference type="InterPro" id="IPR023828">
    <property type="entry name" value="Peptidase_S8_Ser-AS"/>
</dbReference>
<comment type="subcellular location">
    <subcellularLocation>
        <location evidence="1">Secreted</location>
    </subcellularLocation>
</comment>
<dbReference type="PANTHER" id="PTHR43806:SF11">
    <property type="entry name" value="CEREVISIN-RELATED"/>
    <property type="match status" value="1"/>
</dbReference>
<dbReference type="InterPro" id="IPR034084">
    <property type="entry name" value="Thermitase-like_dom"/>
</dbReference>
<dbReference type="EMBL" id="CP019791">
    <property type="protein sequence ID" value="AQT67226.1"/>
    <property type="molecule type" value="Genomic_DNA"/>
</dbReference>
<dbReference type="RefSeq" id="WP_146659302.1">
    <property type="nucleotide sequence ID" value="NZ_CP019791.1"/>
</dbReference>
<dbReference type="InterPro" id="IPR050131">
    <property type="entry name" value="Peptidase_S8_subtilisin-like"/>
</dbReference>
<organism evidence="12 13">
    <name type="scientific">Anaerohalosphaera lusitana</name>
    <dbReference type="NCBI Taxonomy" id="1936003"/>
    <lineage>
        <taxon>Bacteria</taxon>
        <taxon>Pseudomonadati</taxon>
        <taxon>Planctomycetota</taxon>
        <taxon>Phycisphaerae</taxon>
        <taxon>Sedimentisphaerales</taxon>
        <taxon>Anaerohalosphaeraceae</taxon>
        <taxon>Anaerohalosphaera</taxon>
    </lineage>
</organism>
<dbReference type="Pfam" id="PF22148">
    <property type="entry name" value="Fervidolysin_NPro-like"/>
    <property type="match status" value="1"/>
</dbReference>
<evidence type="ECO:0000259" key="10">
    <source>
        <dbReference type="Pfam" id="PF00082"/>
    </source>
</evidence>
<evidence type="ECO:0000256" key="8">
    <source>
        <dbReference type="RuleBase" id="RU003355"/>
    </source>
</evidence>
<dbReference type="InterPro" id="IPR000209">
    <property type="entry name" value="Peptidase_S8/S53_dom"/>
</dbReference>
<evidence type="ECO:0000313" key="13">
    <source>
        <dbReference type="Proteomes" id="UP000189674"/>
    </source>
</evidence>
<accession>A0A1U9NI88</accession>
<feature type="active site" description="Charge relay system" evidence="7">
    <location>
        <position position="148"/>
    </location>
</feature>
<comment type="similarity">
    <text evidence="2 7 8">Belongs to the peptidase S8 family.</text>
</comment>
<keyword evidence="4 7" id="KW-0645">Protease</keyword>
<evidence type="ECO:0000256" key="3">
    <source>
        <dbReference type="ARBA" id="ARBA00022525"/>
    </source>
</evidence>
<evidence type="ECO:0000256" key="1">
    <source>
        <dbReference type="ARBA" id="ARBA00004613"/>
    </source>
</evidence>
<feature type="signal peptide" evidence="9">
    <location>
        <begin position="1"/>
        <end position="24"/>
    </location>
</feature>
<evidence type="ECO:0000256" key="6">
    <source>
        <dbReference type="ARBA" id="ARBA00022825"/>
    </source>
</evidence>
<protein>
    <submittedName>
        <fullName evidence="12">Thermophilic serine proteinase</fullName>
        <ecNumber evidence="12">3.4.21.-</ecNumber>
    </submittedName>
</protein>
<dbReference type="InterPro" id="IPR036852">
    <property type="entry name" value="Peptidase_S8/S53_dom_sf"/>
</dbReference>
<evidence type="ECO:0000256" key="2">
    <source>
        <dbReference type="ARBA" id="ARBA00011073"/>
    </source>
</evidence>
<gene>
    <name evidence="12" type="ORF">STSP2_00369</name>
</gene>
<dbReference type="Proteomes" id="UP000189674">
    <property type="component" value="Chromosome"/>
</dbReference>
<dbReference type="STRING" id="1936003.STSP2_00369"/>
<feature type="active site" description="Charge relay system" evidence="7">
    <location>
        <position position="189"/>
    </location>
</feature>
<evidence type="ECO:0000256" key="4">
    <source>
        <dbReference type="ARBA" id="ARBA00022670"/>
    </source>
</evidence>
<dbReference type="PROSITE" id="PS51892">
    <property type="entry name" value="SUBTILASE"/>
    <property type="match status" value="1"/>
</dbReference>
<dbReference type="GO" id="GO:0005576">
    <property type="term" value="C:extracellular region"/>
    <property type="evidence" value="ECO:0007669"/>
    <property type="project" value="UniProtKB-SubCell"/>
</dbReference>
<dbReference type="GO" id="GO:0006508">
    <property type="term" value="P:proteolysis"/>
    <property type="evidence" value="ECO:0007669"/>
    <property type="project" value="UniProtKB-KW"/>
</dbReference>
<dbReference type="CDD" id="cd07484">
    <property type="entry name" value="Peptidases_S8_Thermitase_like"/>
    <property type="match status" value="1"/>
</dbReference>
<evidence type="ECO:0000256" key="9">
    <source>
        <dbReference type="SAM" id="SignalP"/>
    </source>
</evidence>
<keyword evidence="5 7" id="KW-0378">Hydrolase</keyword>
<dbReference type="PRINTS" id="PR00723">
    <property type="entry name" value="SUBTILISIN"/>
</dbReference>
<feature type="domain" description="Fervidolysin-like N-terminal prodomain" evidence="11">
    <location>
        <begin position="24"/>
        <end position="100"/>
    </location>
</feature>
<keyword evidence="9" id="KW-0732">Signal</keyword>
<dbReference type="PROSITE" id="PS00138">
    <property type="entry name" value="SUBTILASE_SER"/>
    <property type="match status" value="1"/>
</dbReference>
<dbReference type="InterPro" id="IPR054399">
    <property type="entry name" value="Fervidolysin-like_N_prodom"/>
</dbReference>
<keyword evidence="13" id="KW-1185">Reference proteome</keyword>
<feature type="domain" description="Peptidase S8/S53" evidence="10">
    <location>
        <begin position="141"/>
        <end position="412"/>
    </location>
</feature>
<dbReference type="PANTHER" id="PTHR43806">
    <property type="entry name" value="PEPTIDASE S8"/>
    <property type="match status" value="1"/>
</dbReference>
<feature type="active site" description="Charge relay system" evidence="7">
    <location>
        <position position="365"/>
    </location>
</feature>
<dbReference type="InterPro" id="IPR015500">
    <property type="entry name" value="Peptidase_S8_subtilisin-rel"/>
</dbReference>
<keyword evidence="3" id="KW-0964">Secreted</keyword>
<dbReference type="Gene3D" id="3.40.50.200">
    <property type="entry name" value="Peptidase S8/S53 domain"/>
    <property type="match status" value="1"/>
</dbReference>
<evidence type="ECO:0000256" key="7">
    <source>
        <dbReference type="PROSITE-ProRule" id="PRU01240"/>
    </source>
</evidence>
<evidence type="ECO:0000259" key="11">
    <source>
        <dbReference type="Pfam" id="PF22148"/>
    </source>
</evidence>
<dbReference type="Pfam" id="PF00082">
    <property type="entry name" value="Peptidase_S8"/>
    <property type="match status" value="1"/>
</dbReference>
<evidence type="ECO:0000256" key="5">
    <source>
        <dbReference type="ARBA" id="ARBA00022801"/>
    </source>
</evidence>
<dbReference type="InterPro" id="IPR023827">
    <property type="entry name" value="Peptidase_S8_Asp-AS"/>
</dbReference>
<evidence type="ECO:0000313" key="12">
    <source>
        <dbReference type="EMBL" id="AQT67226.1"/>
    </source>
</evidence>
<dbReference type="EC" id="3.4.21.-" evidence="12"/>
<keyword evidence="6 7" id="KW-0720">Serine protease</keyword>
<dbReference type="PROSITE" id="PS00136">
    <property type="entry name" value="SUBTILASE_ASP"/>
    <property type="match status" value="1"/>
</dbReference>
<dbReference type="GO" id="GO:0004252">
    <property type="term" value="F:serine-type endopeptidase activity"/>
    <property type="evidence" value="ECO:0007669"/>
    <property type="project" value="UniProtKB-UniRule"/>
</dbReference>
<dbReference type="KEGG" id="alus:STSP2_00369"/>
<dbReference type="AlphaFoldDB" id="A0A1U9NI88"/>
<dbReference type="OrthoDB" id="252653at2"/>
<dbReference type="SUPFAM" id="SSF52743">
    <property type="entry name" value="Subtilisin-like"/>
    <property type="match status" value="1"/>
</dbReference>
<name>A0A1U9NI88_9BACT</name>
<reference evidence="13" key="1">
    <citation type="submission" date="2017-02" db="EMBL/GenBank/DDBJ databases">
        <title>Comparative genomics and description of representatives of a novel lineage of planctomycetes thriving in anoxic sediments.</title>
        <authorList>
            <person name="Spring S."/>
            <person name="Bunk B."/>
            <person name="Sproer C."/>
        </authorList>
    </citation>
    <scope>NUCLEOTIDE SEQUENCE [LARGE SCALE GENOMIC DNA]</scope>
    <source>
        <strain evidence="13">ST-NAGAB-D1</strain>
    </source>
</reference>
<sequence length="479" mass="51862" precursor="true">MIKRIWIAAVLLICSAVLCPHTLAAGKGKPEWVKGEFIVKFKPGMARSQVKSMTHKHGSEILASSRFSRFQRLKVPQGRTAAQMVEIFRKRPEVEYAELNYIARAFASPNDSYYYLQWNFSDPYRGINAEAAWDITEGDPGTIVAVLDSGVAYEDYGSFQQAPDLASTSFVSPYDFINNDAHANDDDGHGTHVAGTIAQNTNNYSGAAGIAYDCSIMPVKVLDDIGEGTYSAIADGVYHAANNGAKVINMSLGGSGYSTTLRNAVQYAYNNGVTIVCATGNEYNEGNPTTYPAAYNSYCIAVGATRYDRTRAPYSNTGSYVDLVAPGGDLDVDQNNDGYGDGILQQTFAEGDPTDFGYYFYDGTSMATPHVSGIAAMLISLGITDPDDVREALESTARDLGSTGKDNQYGWGLVDAYAALDYYRSMGDFNADGSSDMDDLAMLIENWLTSDGYADITPETGDGIVNFRDFAVFSQLYGS</sequence>
<feature type="chain" id="PRO_5013115385" evidence="9">
    <location>
        <begin position="25"/>
        <end position="479"/>
    </location>
</feature>
<proteinExistence type="inferred from homology"/>